<dbReference type="AlphaFoldDB" id="A0A0D1YA99"/>
<name>A0A0D1YA99_9EURO</name>
<dbReference type="Pfam" id="PF11951">
    <property type="entry name" value="Fungal_trans_2"/>
    <property type="match status" value="1"/>
</dbReference>
<keyword evidence="3" id="KW-1185">Reference proteome</keyword>
<feature type="region of interest" description="Disordered" evidence="1">
    <location>
        <begin position="1"/>
        <end position="35"/>
    </location>
</feature>
<organism evidence="2 3">
    <name type="scientific">Exophiala spinifera</name>
    <dbReference type="NCBI Taxonomy" id="91928"/>
    <lineage>
        <taxon>Eukaryota</taxon>
        <taxon>Fungi</taxon>
        <taxon>Dikarya</taxon>
        <taxon>Ascomycota</taxon>
        <taxon>Pezizomycotina</taxon>
        <taxon>Eurotiomycetes</taxon>
        <taxon>Chaetothyriomycetidae</taxon>
        <taxon>Chaetothyriales</taxon>
        <taxon>Herpotrichiellaceae</taxon>
        <taxon>Exophiala</taxon>
    </lineage>
</organism>
<sequence length="486" mass="54653">MGHVPASSRAGASVQFTMNHPYSTSSPGKPRWATRNRLSPERTEDGLYQANNKKEYVSASDHGHNGPAAAAAHRAANSPVNAVAVLQQSRRQDLYQSITLFPELSSLELCLLESMLHKQIEVDRYIIGPSFRERHQQAFVDYLQSGMTLVKDAFIACMVLLVENPQIRKLAQDQHVGHKRAANALASLRHLEVSGSDNSSAVLMLGIAIVTFASHHSGGELPLCRHTLDLVKRFHDNEPTFIKQLSCDGISALNCLLATETFICLLRGHVPSIRIREGDFDGLVDRFMGVSAPLLTHLYDVCQLIELIRRSRRESNNSHLRARLRTRLKTVEQTLRVWQPMSLESLREGNFTPTEITLMLTQVMVLRQTALIVLYRLQHAFGTHDGRAIAMSRYLVRELHSMVRLTGRSAPCLDFPYLFACFELVDRWEREAALCNLHLVAEFSPRTADDLKTWLVSFWTARDNSGGGSIYWDDIESHLFGTGGRM</sequence>
<protein>
    <submittedName>
        <fullName evidence="2">Uncharacterized protein</fullName>
    </submittedName>
</protein>
<evidence type="ECO:0000256" key="1">
    <source>
        <dbReference type="SAM" id="MobiDB-lite"/>
    </source>
</evidence>
<dbReference type="RefSeq" id="XP_016232092.1">
    <property type="nucleotide sequence ID" value="XM_016383469.1"/>
</dbReference>
<dbReference type="GeneID" id="27336232"/>
<gene>
    <name evidence="2" type="ORF">PV08_09149</name>
</gene>
<dbReference type="OrthoDB" id="4137815at2759"/>
<dbReference type="HOGENOM" id="CLU_036113_0_0_1"/>
<dbReference type="VEuPathDB" id="FungiDB:PV08_09149"/>
<dbReference type="EMBL" id="KN847498">
    <property type="protein sequence ID" value="KIW11876.1"/>
    <property type="molecule type" value="Genomic_DNA"/>
</dbReference>
<accession>A0A0D1YA99</accession>
<proteinExistence type="predicted"/>
<evidence type="ECO:0000313" key="2">
    <source>
        <dbReference type="EMBL" id="KIW11876.1"/>
    </source>
</evidence>
<reference evidence="2 3" key="1">
    <citation type="submission" date="2015-01" db="EMBL/GenBank/DDBJ databases">
        <title>The Genome Sequence of Exophiala spinifera CBS89968.</title>
        <authorList>
            <consortium name="The Broad Institute Genomics Platform"/>
            <person name="Cuomo C."/>
            <person name="de Hoog S."/>
            <person name="Gorbushina A."/>
            <person name="Stielow B."/>
            <person name="Teixiera M."/>
            <person name="Abouelleil A."/>
            <person name="Chapman S.B."/>
            <person name="Priest M."/>
            <person name="Young S.K."/>
            <person name="Wortman J."/>
            <person name="Nusbaum C."/>
            <person name="Birren B."/>
        </authorList>
    </citation>
    <scope>NUCLEOTIDE SEQUENCE [LARGE SCALE GENOMIC DNA]</scope>
    <source>
        <strain evidence="2 3">CBS 89968</strain>
    </source>
</reference>
<dbReference type="InterPro" id="IPR021858">
    <property type="entry name" value="Fun_TF"/>
</dbReference>
<feature type="compositionally biased region" description="Polar residues" evidence="1">
    <location>
        <begin position="14"/>
        <end position="27"/>
    </location>
</feature>
<dbReference type="Proteomes" id="UP000053328">
    <property type="component" value="Unassembled WGS sequence"/>
</dbReference>
<evidence type="ECO:0000313" key="3">
    <source>
        <dbReference type="Proteomes" id="UP000053328"/>
    </source>
</evidence>